<sequence>MGDSGDEKDQHMIESSDSRQSSDSDDSDVDFHDIFENCNDHGEYRQQVDEEEEENYIIRETHPELSIIHCQMSAGHFKTLNTLWAATLTKHGDRPPFSDTKELHKTVDLIPLGDVHWKTFTCRYKGTVEQGAAKPPKWKTEGYEDIITKDERNHGSIFIPVVLGSNKTTIFVATGQNEYYPLAHQNAVIVIGFLAIPKTILPSLKKGMTEYEVLRCPNGHFHHVIFGLGPFIGDYPKQSLILSTVQGWCPKCIAAPPNLENRNRLPRTREYIDLLVNNLQLLQAWDCYGAVTDIELESNGICIYVRLDDYARSVGIQLDSDFDCHFHLDLNHPQSDGMRPLIGRTRHSELD</sequence>
<gene>
    <name evidence="2" type="ORF">OBBRIDRAFT_807869</name>
</gene>
<feature type="compositionally biased region" description="Basic and acidic residues" evidence="1">
    <location>
        <begin position="1"/>
        <end position="22"/>
    </location>
</feature>
<dbReference type="EMBL" id="KV722618">
    <property type="protein sequence ID" value="OCH84975.1"/>
    <property type="molecule type" value="Genomic_DNA"/>
</dbReference>
<dbReference type="OrthoDB" id="3199698at2759"/>
<keyword evidence="3" id="KW-1185">Reference proteome</keyword>
<evidence type="ECO:0000313" key="2">
    <source>
        <dbReference type="EMBL" id="OCH84975.1"/>
    </source>
</evidence>
<proteinExistence type="predicted"/>
<organism evidence="2 3">
    <name type="scientific">Obba rivulosa</name>
    <dbReference type="NCBI Taxonomy" id="1052685"/>
    <lineage>
        <taxon>Eukaryota</taxon>
        <taxon>Fungi</taxon>
        <taxon>Dikarya</taxon>
        <taxon>Basidiomycota</taxon>
        <taxon>Agaricomycotina</taxon>
        <taxon>Agaricomycetes</taxon>
        <taxon>Polyporales</taxon>
        <taxon>Gelatoporiaceae</taxon>
        <taxon>Obba</taxon>
    </lineage>
</organism>
<feature type="region of interest" description="Disordered" evidence="1">
    <location>
        <begin position="1"/>
        <end position="32"/>
    </location>
</feature>
<dbReference type="InterPro" id="IPR041078">
    <property type="entry name" value="Plavaka"/>
</dbReference>
<reference evidence="2 3" key="1">
    <citation type="submission" date="2016-07" db="EMBL/GenBank/DDBJ databases">
        <title>Draft genome of the white-rot fungus Obba rivulosa 3A-2.</title>
        <authorList>
            <consortium name="DOE Joint Genome Institute"/>
            <person name="Miettinen O."/>
            <person name="Riley R."/>
            <person name="Acob R."/>
            <person name="Barry K."/>
            <person name="Cullen D."/>
            <person name="De Vries R."/>
            <person name="Hainaut M."/>
            <person name="Hatakka A."/>
            <person name="Henrissat B."/>
            <person name="Hilden K."/>
            <person name="Kuo R."/>
            <person name="Labutti K."/>
            <person name="Lipzen A."/>
            <person name="Makela M.R."/>
            <person name="Sandor L."/>
            <person name="Spatafora J.W."/>
            <person name="Grigoriev I.V."/>
            <person name="Hibbett D.S."/>
        </authorList>
    </citation>
    <scope>NUCLEOTIDE SEQUENCE [LARGE SCALE GENOMIC DNA]</scope>
    <source>
        <strain evidence="2 3">3A-2</strain>
    </source>
</reference>
<protein>
    <submittedName>
        <fullName evidence="2">Uncharacterized protein</fullName>
    </submittedName>
</protein>
<dbReference type="Proteomes" id="UP000250043">
    <property type="component" value="Unassembled WGS sequence"/>
</dbReference>
<accession>A0A8E2ATH2</accession>
<name>A0A8E2ATH2_9APHY</name>
<evidence type="ECO:0000313" key="3">
    <source>
        <dbReference type="Proteomes" id="UP000250043"/>
    </source>
</evidence>
<dbReference type="AlphaFoldDB" id="A0A8E2ATH2"/>
<dbReference type="Pfam" id="PF18759">
    <property type="entry name" value="Plavaka"/>
    <property type="match status" value="1"/>
</dbReference>
<evidence type="ECO:0000256" key="1">
    <source>
        <dbReference type="SAM" id="MobiDB-lite"/>
    </source>
</evidence>